<evidence type="ECO:0000256" key="5">
    <source>
        <dbReference type="ARBA" id="ARBA00022553"/>
    </source>
</evidence>
<organism evidence="14 15">
    <name type="scientific">Roseofilum casamattae BLCC-M143</name>
    <dbReference type="NCBI Taxonomy" id="3022442"/>
    <lineage>
        <taxon>Bacteria</taxon>
        <taxon>Bacillati</taxon>
        <taxon>Cyanobacteriota</taxon>
        <taxon>Cyanophyceae</taxon>
        <taxon>Desertifilales</taxon>
        <taxon>Desertifilaceae</taxon>
        <taxon>Roseofilum</taxon>
        <taxon>Roseofilum casamattae</taxon>
    </lineage>
</organism>
<dbReference type="PROSITE" id="PS50109">
    <property type="entry name" value="HIS_KIN"/>
    <property type="match status" value="1"/>
</dbReference>
<evidence type="ECO:0000256" key="8">
    <source>
        <dbReference type="ARBA" id="ARBA00022989"/>
    </source>
</evidence>
<evidence type="ECO:0000256" key="3">
    <source>
        <dbReference type="ARBA" id="ARBA00012438"/>
    </source>
</evidence>
<keyword evidence="7" id="KW-0808">Transferase</keyword>
<evidence type="ECO:0000256" key="2">
    <source>
        <dbReference type="ARBA" id="ARBA00004651"/>
    </source>
</evidence>
<dbReference type="Proteomes" id="UP001232992">
    <property type="component" value="Unassembled WGS sequence"/>
</dbReference>
<dbReference type="SMART" id="SM00387">
    <property type="entry name" value="HATPase_c"/>
    <property type="match status" value="1"/>
</dbReference>
<dbReference type="CDD" id="cd12912">
    <property type="entry name" value="PDC2_MCP_like"/>
    <property type="match status" value="1"/>
</dbReference>
<protein>
    <recommendedName>
        <fullName evidence="3">histidine kinase</fullName>
        <ecNumber evidence="3">2.7.13.3</ecNumber>
    </recommendedName>
</protein>
<keyword evidence="8 12" id="KW-1133">Transmembrane helix</keyword>
<dbReference type="PRINTS" id="PR00344">
    <property type="entry name" value="BCTRLSENSOR"/>
</dbReference>
<dbReference type="EC" id="2.7.13.3" evidence="3"/>
<dbReference type="Pfam" id="PF02518">
    <property type="entry name" value="HATPase_c"/>
    <property type="match status" value="1"/>
</dbReference>
<dbReference type="InterPro" id="IPR004358">
    <property type="entry name" value="Sig_transdc_His_kin-like_C"/>
</dbReference>
<comment type="caution">
    <text evidence="14">The sequence shown here is derived from an EMBL/GenBank/DDBJ whole genome shotgun (WGS) entry which is preliminary data.</text>
</comment>
<evidence type="ECO:0000313" key="15">
    <source>
        <dbReference type="Proteomes" id="UP001232992"/>
    </source>
</evidence>
<evidence type="ECO:0000256" key="4">
    <source>
        <dbReference type="ARBA" id="ARBA00022475"/>
    </source>
</evidence>
<dbReference type="PANTHER" id="PTHR43065:SF50">
    <property type="entry name" value="HISTIDINE KINASE"/>
    <property type="match status" value="1"/>
</dbReference>
<comment type="subcellular location">
    <subcellularLocation>
        <location evidence="2">Cell membrane</location>
        <topology evidence="2">Multi-pass membrane protein</topology>
    </subcellularLocation>
</comment>
<dbReference type="SUPFAM" id="SSF55874">
    <property type="entry name" value="ATPase domain of HSP90 chaperone/DNA topoisomerase II/histidine kinase"/>
    <property type="match status" value="1"/>
</dbReference>
<dbReference type="Gene3D" id="3.30.450.20">
    <property type="entry name" value="PAS domain"/>
    <property type="match status" value="1"/>
</dbReference>
<feature type="transmembrane region" description="Helical" evidence="12">
    <location>
        <begin position="291"/>
        <end position="312"/>
    </location>
</feature>
<comment type="catalytic activity">
    <reaction evidence="1">
        <text>ATP + protein L-histidine = ADP + protein N-phospho-L-histidine.</text>
        <dbReference type="EC" id="2.7.13.3"/>
    </reaction>
</comment>
<dbReference type="InterPro" id="IPR003594">
    <property type="entry name" value="HATPase_dom"/>
</dbReference>
<dbReference type="InterPro" id="IPR003661">
    <property type="entry name" value="HisK_dim/P_dom"/>
</dbReference>
<dbReference type="PANTHER" id="PTHR43065">
    <property type="entry name" value="SENSOR HISTIDINE KINASE"/>
    <property type="match status" value="1"/>
</dbReference>
<dbReference type="GO" id="GO:0005524">
    <property type="term" value="F:ATP binding"/>
    <property type="evidence" value="ECO:0007669"/>
    <property type="project" value="UniProtKB-KW"/>
</dbReference>
<evidence type="ECO:0000256" key="7">
    <source>
        <dbReference type="ARBA" id="ARBA00022777"/>
    </source>
</evidence>
<keyword evidence="14" id="KW-0067">ATP-binding</keyword>
<keyword evidence="10 12" id="KW-0472">Membrane</keyword>
<evidence type="ECO:0000256" key="1">
    <source>
        <dbReference type="ARBA" id="ARBA00000085"/>
    </source>
</evidence>
<dbReference type="CDD" id="cd00082">
    <property type="entry name" value="HisKA"/>
    <property type="match status" value="1"/>
</dbReference>
<feature type="transmembrane region" description="Helical" evidence="12">
    <location>
        <begin position="16"/>
        <end position="37"/>
    </location>
</feature>
<feature type="domain" description="Histidine kinase" evidence="13">
    <location>
        <begin position="363"/>
        <end position="620"/>
    </location>
</feature>
<dbReference type="InterPro" id="IPR036097">
    <property type="entry name" value="HisK_dim/P_sf"/>
</dbReference>
<dbReference type="SMART" id="SM00388">
    <property type="entry name" value="HisKA"/>
    <property type="match status" value="1"/>
</dbReference>
<feature type="coiled-coil region" evidence="11">
    <location>
        <begin position="317"/>
        <end position="344"/>
    </location>
</feature>
<evidence type="ECO:0000313" key="14">
    <source>
        <dbReference type="EMBL" id="MDJ1184314.1"/>
    </source>
</evidence>
<dbReference type="InterPro" id="IPR033479">
    <property type="entry name" value="dCache_1"/>
</dbReference>
<name>A0ABT7BYN8_9CYAN</name>
<keyword evidence="14" id="KW-0547">Nucleotide-binding</keyword>
<evidence type="ECO:0000256" key="6">
    <source>
        <dbReference type="ARBA" id="ARBA00022692"/>
    </source>
</evidence>
<reference evidence="14 15" key="1">
    <citation type="submission" date="2023-01" db="EMBL/GenBank/DDBJ databases">
        <title>Novel diversity within Roseofilum (Cyanobacteria; Desertifilaceae) from marine benthic mats with descriptions of four novel species.</title>
        <authorList>
            <person name="Wang Y."/>
            <person name="Berthold D.E."/>
            <person name="Hu J."/>
            <person name="Lefler F.W."/>
            <person name="Laughinghouse H.D. IV."/>
        </authorList>
    </citation>
    <scope>NUCLEOTIDE SEQUENCE [LARGE SCALE GENOMIC DNA]</scope>
    <source>
        <strain evidence="14 15">BLCC-M143</strain>
    </source>
</reference>
<dbReference type="EMBL" id="JAQOSQ010000014">
    <property type="protein sequence ID" value="MDJ1184314.1"/>
    <property type="molecule type" value="Genomic_DNA"/>
</dbReference>
<keyword evidence="7" id="KW-0418">Kinase</keyword>
<dbReference type="RefSeq" id="WP_283758968.1">
    <property type="nucleotide sequence ID" value="NZ_JAQOSQ010000014.1"/>
</dbReference>
<accession>A0ABT7BYN8</accession>
<keyword evidence="9" id="KW-0902">Two-component regulatory system</keyword>
<keyword evidence="6 12" id="KW-0812">Transmembrane</keyword>
<dbReference type="Pfam" id="PF02743">
    <property type="entry name" value="dCache_1"/>
    <property type="match status" value="1"/>
</dbReference>
<keyword evidence="15" id="KW-1185">Reference proteome</keyword>
<sequence length="620" mass="70418">MSLSSIGWLQMRHRHWAVRLFFGATIVGASLIAYYTYGRAHEILLDKLKNNAFQEVQGGVEAIDRWIAKRKTEVETIANSPTAQTMDLDIIQPYLEQEAERIEPFNITVFFDREGRFYTSQRIGGNAKDRLYLQRAMRGEVNVSDPLTSRSTGLRQIVIVAPIIPNWPENQIPEGAIAAPVPLKRLKTVIEQLSYGPDSYAFLLDSEGTPIIPDTLAAFEFPPQGPMSLLNSKNPVLQKLAERMVNRERGIELLPWPDRENYIAYIPVAEANWSIALVIPRNNIEQALRPLDLLTLTIAGLVFTMIVLLWQVQNWEQNRLRQEKEKADRTSAELSKTLTELKRTQSQLIQTEKMSSLGQLVAGIAHEFNNPISFIHGNLLHARSYFTDLIELVRCYQAYLNNPPEEIESQLEAMDWAFLQSDLPRLLTSMESGTQRVRKLVEGLRTFSSLDEDGRKLINLHEHLDMTLTLLSNRLHLNHQNREITLCKNYGDIPLIECYPGLLNQVFLNLLGNAIDTIDEMADQGKWVQEDSGRPEIAIRTRVLPPNWIEIEIADNGAGIPDTVGDRIFDPFFTTKPVGQGTGLGLATSYQIIVTQHEGELHYESSPDRGTKFYVRLPDR</sequence>
<keyword evidence="11" id="KW-0175">Coiled coil</keyword>
<evidence type="ECO:0000256" key="12">
    <source>
        <dbReference type="SAM" id="Phobius"/>
    </source>
</evidence>
<evidence type="ECO:0000256" key="10">
    <source>
        <dbReference type="ARBA" id="ARBA00023136"/>
    </source>
</evidence>
<keyword evidence="4" id="KW-1003">Cell membrane</keyword>
<dbReference type="CDD" id="cd12914">
    <property type="entry name" value="PDC1_DGC_like"/>
    <property type="match status" value="1"/>
</dbReference>
<proteinExistence type="predicted"/>
<keyword evidence="5" id="KW-0597">Phosphoprotein</keyword>
<dbReference type="InterPro" id="IPR036890">
    <property type="entry name" value="HATPase_C_sf"/>
</dbReference>
<evidence type="ECO:0000259" key="13">
    <source>
        <dbReference type="PROSITE" id="PS50109"/>
    </source>
</evidence>
<evidence type="ECO:0000256" key="11">
    <source>
        <dbReference type="SAM" id="Coils"/>
    </source>
</evidence>
<evidence type="ECO:0000256" key="9">
    <source>
        <dbReference type="ARBA" id="ARBA00023012"/>
    </source>
</evidence>
<dbReference type="InterPro" id="IPR005467">
    <property type="entry name" value="His_kinase_dom"/>
</dbReference>
<dbReference type="Gene3D" id="1.10.287.130">
    <property type="match status" value="1"/>
</dbReference>
<dbReference type="Gene3D" id="3.30.565.10">
    <property type="entry name" value="Histidine kinase-like ATPase, C-terminal domain"/>
    <property type="match status" value="1"/>
</dbReference>
<gene>
    <name evidence="14" type="ORF">PMH09_14105</name>
</gene>
<dbReference type="SUPFAM" id="SSF47384">
    <property type="entry name" value="Homodimeric domain of signal transducing histidine kinase"/>
    <property type="match status" value="1"/>
</dbReference>